<feature type="transmembrane region" description="Helical" evidence="12">
    <location>
        <begin position="81"/>
        <end position="100"/>
    </location>
</feature>
<dbReference type="SMART" id="SM00756">
    <property type="entry name" value="VKc"/>
    <property type="match status" value="1"/>
</dbReference>
<keyword evidence="11" id="KW-0676">Redox-active center</keyword>
<dbReference type="Pfam" id="PF07884">
    <property type="entry name" value="VKOR"/>
    <property type="match status" value="1"/>
</dbReference>
<dbReference type="CDD" id="cd12917">
    <property type="entry name" value="VKOR_euk"/>
    <property type="match status" value="1"/>
</dbReference>
<evidence type="ECO:0000256" key="3">
    <source>
        <dbReference type="ARBA" id="ARBA00012278"/>
    </source>
</evidence>
<protein>
    <recommendedName>
        <fullName evidence="3">vitamin-K-epoxide reductase (warfarin-sensitive)</fullName>
        <ecNumber evidence="3">1.17.4.4</ecNumber>
    </recommendedName>
</protein>
<feature type="transmembrane region" description="Helical" evidence="12">
    <location>
        <begin position="7"/>
        <end position="25"/>
    </location>
</feature>
<evidence type="ECO:0000256" key="7">
    <source>
        <dbReference type="ARBA" id="ARBA00022989"/>
    </source>
</evidence>
<dbReference type="EC" id="1.17.4.4" evidence="3"/>
<dbReference type="Proteomes" id="UP001530315">
    <property type="component" value="Unassembled WGS sequence"/>
</dbReference>
<proteinExistence type="inferred from homology"/>
<keyword evidence="15" id="KW-1185">Reference proteome</keyword>
<evidence type="ECO:0000256" key="6">
    <source>
        <dbReference type="ARBA" id="ARBA00022824"/>
    </source>
</evidence>
<name>A0ABD3MT95_9STRA</name>
<dbReference type="PANTHER" id="PTHR14519">
    <property type="entry name" value="VITAMIN K EPOXIDE REDUCTASE COMPLEX, SUBUNIT 1"/>
    <property type="match status" value="1"/>
</dbReference>
<evidence type="ECO:0000256" key="4">
    <source>
        <dbReference type="ARBA" id="ARBA00022692"/>
    </source>
</evidence>
<keyword evidence="8" id="KW-0560">Oxidoreductase</keyword>
<reference evidence="14 15" key="1">
    <citation type="submission" date="2024-10" db="EMBL/GenBank/DDBJ databases">
        <title>Updated reference genomes for cyclostephanoid diatoms.</title>
        <authorList>
            <person name="Roberts W.R."/>
            <person name="Alverson A.J."/>
        </authorList>
    </citation>
    <scope>NUCLEOTIDE SEQUENCE [LARGE SCALE GENOMIC DNA]</scope>
    <source>
        <strain evidence="14 15">AJA276-08</strain>
    </source>
</reference>
<feature type="transmembrane region" description="Helical" evidence="12">
    <location>
        <begin position="112"/>
        <end position="135"/>
    </location>
</feature>
<evidence type="ECO:0000256" key="9">
    <source>
        <dbReference type="ARBA" id="ARBA00023136"/>
    </source>
</evidence>
<dbReference type="Gene3D" id="1.20.1440.130">
    <property type="entry name" value="VKOR domain"/>
    <property type="match status" value="1"/>
</dbReference>
<evidence type="ECO:0000313" key="15">
    <source>
        <dbReference type="Proteomes" id="UP001530315"/>
    </source>
</evidence>
<dbReference type="InterPro" id="IPR038354">
    <property type="entry name" value="VKOR_sf"/>
</dbReference>
<evidence type="ECO:0000256" key="8">
    <source>
        <dbReference type="ARBA" id="ARBA00023002"/>
    </source>
</evidence>
<sequence>MYVSHILNNAVLGVIGFILSAYSVYVEHKVEHKDDSPDGDEFKALCDIESIGASCSAVFSLPEGKMLSFFGLIPKGHALDIPNGVLGMLFYFFTIIRFFVKRKTQQSWGGIFNVLFGNSIFLVISSLALASSVFLGRKLYIIREFCVVCVSTHIINTTVWIRAIMEKFDSRSSKKKNN</sequence>
<evidence type="ECO:0000256" key="1">
    <source>
        <dbReference type="ARBA" id="ARBA00004477"/>
    </source>
</evidence>
<evidence type="ECO:0000313" key="14">
    <source>
        <dbReference type="EMBL" id="KAL3766379.1"/>
    </source>
</evidence>
<dbReference type="GO" id="GO:0048038">
    <property type="term" value="F:quinone binding"/>
    <property type="evidence" value="ECO:0007669"/>
    <property type="project" value="UniProtKB-KW"/>
</dbReference>
<evidence type="ECO:0000256" key="5">
    <source>
        <dbReference type="ARBA" id="ARBA00022719"/>
    </source>
</evidence>
<evidence type="ECO:0000256" key="10">
    <source>
        <dbReference type="ARBA" id="ARBA00023157"/>
    </source>
</evidence>
<comment type="similarity">
    <text evidence="2">Belongs to the VKOR family.</text>
</comment>
<dbReference type="GO" id="GO:0005789">
    <property type="term" value="C:endoplasmic reticulum membrane"/>
    <property type="evidence" value="ECO:0007669"/>
    <property type="project" value="UniProtKB-SubCell"/>
</dbReference>
<dbReference type="GO" id="GO:0047057">
    <property type="term" value="F:vitamin-K-epoxide reductase (warfarin-sensitive) activity"/>
    <property type="evidence" value="ECO:0007669"/>
    <property type="project" value="UniProtKB-EC"/>
</dbReference>
<keyword evidence="10" id="KW-1015">Disulfide bond</keyword>
<evidence type="ECO:0000256" key="11">
    <source>
        <dbReference type="ARBA" id="ARBA00023284"/>
    </source>
</evidence>
<keyword evidence="6" id="KW-0256">Endoplasmic reticulum</keyword>
<comment type="caution">
    <text evidence="14">The sequence shown here is derived from an EMBL/GenBank/DDBJ whole genome shotgun (WGS) entry which is preliminary data.</text>
</comment>
<keyword evidence="7 12" id="KW-1133">Transmembrane helix</keyword>
<feature type="domain" description="Vitamin K epoxide reductase" evidence="13">
    <location>
        <begin position="1"/>
        <end position="167"/>
    </location>
</feature>
<dbReference type="InterPro" id="IPR012932">
    <property type="entry name" value="VKOR"/>
</dbReference>
<gene>
    <name evidence="14" type="ORF">ACHAW5_000918</name>
</gene>
<dbReference type="InterPro" id="IPR042406">
    <property type="entry name" value="VKORC1/VKORC1L1"/>
</dbReference>
<dbReference type="EMBL" id="JALLAZ020001731">
    <property type="protein sequence ID" value="KAL3766379.1"/>
    <property type="molecule type" value="Genomic_DNA"/>
</dbReference>
<feature type="transmembrane region" description="Helical" evidence="12">
    <location>
        <begin position="141"/>
        <end position="165"/>
    </location>
</feature>
<evidence type="ECO:0000256" key="12">
    <source>
        <dbReference type="SAM" id="Phobius"/>
    </source>
</evidence>
<keyword evidence="4 12" id="KW-0812">Transmembrane</keyword>
<comment type="subcellular location">
    <subcellularLocation>
        <location evidence="1">Endoplasmic reticulum membrane</location>
        <topology evidence="1">Multi-pass membrane protein</topology>
    </subcellularLocation>
</comment>
<accession>A0ABD3MT95</accession>
<evidence type="ECO:0000256" key="2">
    <source>
        <dbReference type="ARBA" id="ARBA00006214"/>
    </source>
</evidence>
<keyword evidence="5" id="KW-0874">Quinone</keyword>
<dbReference type="PANTHER" id="PTHR14519:SF8">
    <property type="entry name" value="VITAMIN K EPOXIDE REDUCTASE COMPLEX SUBUNIT 1"/>
    <property type="match status" value="1"/>
</dbReference>
<evidence type="ECO:0000259" key="13">
    <source>
        <dbReference type="SMART" id="SM00756"/>
    </source>
</evidence>
<keyword evidence="9 12" id="KW-0472">Membrane</keyword>
<organism evidence="14 15">
    <name type="scientific">Stephanodiscus triporus</name>
    <dbReference type="NCBI Taxonomy" id="2934178"/>
    <lineage>
        <taxon>Eukaryota</taxon>
        <taxon>Sar</taxon>
        <taxon>Stramenopiles</taxon>
        <taxon>Ochrophyta</taxon>
        <taxon>Bacillariophyta</taxon>
        <taxon>Coscinodiscophyceae</taxon>
        <taxon>Thalassiosirophycidae</taxon>
        <taxon>Stephanodiscales</taxon>
        <taxon>Stephanodiscaceae</taxon>
        <taxon>Stephanodiscus</taxon>
    </lineage>
</organism>
<dbReference type="AlphaFoldDB" id="A0ABD3MT95"/>